<dbReference type="CDD" id="cd01852">
    <property type="entry name" value="AIG1"/>
    <property type="match status" value="1"/>
</dbReference>
<keyword evidence="3" id="KW-0342">GTP-binding</keyword>
<evidence type="ECO:0000313" key="8">
    <source>
        <dbReference type="Proteomes" id="UP000325081"/>
    </source>
</evidence>
<dbReference type="PANTHER" id="PTHR10903">
    <property type="entry name" value="GTPASE, IMAP FAMILY MEMBER-RELATED"/>
    <property type="match status" value="1"/>
</dbReference>
<dbReference type="FunFam" id="3.40.50.300:FF:000840">
    <property type="entry name" value="Immune-associated nucleotide-binding protein 9"/>
    <property type="match status" value="2"/>
</dbReference>
<feature type="domain" description="AIG1-type G" evidence="6">
    <location>
        <begin position="6"/>
        <end position="214"/>
    </location>
</feature>
<sequence>MGGSSNEVYTIVLLGKTGNGKSSTGNSIIGTKAFMSNAKFGGGTTACELQTVKLENGRILNIIDTPGLCGISGGDGKIEKEVVKCINMAKDGIDAAVLVLSARFRFSQEEKYAIESLFEMFGGKITDYMILLFTVGDDLAENEETLDEYLGRDCPEPLKEVLEKCGNRCVLFDNRTKDECKRRKQLEELLVRVDEVMRKNGRKTYTKEMSVELKASAFFQFDYAFALCFFIEISLLFVVKQKEMNLRTNRVPADANSFKHEEQSAIMMYQEQLMRMTNMIELSNMTEVIRKLEQQLAEEREARLKAETAAKDAYNRSTEERREMSDALQKADRLLEKIRTEARKNNTCPIFLKKKMGGDDAIYLDWEFPATRNETRTIVLVGKTGNGKSSTGNTLLGRKAFSSKTSSGSVTATCQLQTTVLENGSILNVIDTPGLFDFSGGEDEVGKEIVKCIDMANNGIHAVLFVLSVRSRFSREEKAAIESMIEIFGAKITDYMILVFTGGDDLAENEETLDDYLGHHCPEPLKKEAEKMRVQEAAEGSSKLQEQIKIYEEKIKQMADMIELKLRKATEKLVQQLAEEHAARLKAEEDAKASRNRLTEEIRKMKEDLHNAEREIGERIEAAKFRCIIM</sequence>
<evidence type="ECO:0000256" key="5">
    <source>
        <dbReference type="SAM" id="MobiDB-lite"/>
    </source>
</evidence>
<keyword evidence="4" id="KW-0175">Coiled coil</keyword>
<dbReference type="EMBL" id="BKCP01005405">
    <property type="protein sequence ID" value="GER37855.1"/>
    <property type="molecule type" value="Genomic_DNA"/>
</dbReference>
<evidence type="ECO:0000256" key="2">
    <source>
        <dbReference type="ARBA" id="ARBA00022741"/>
    </source>
</evidence>
<dbReference type="InterPro" id="IPR045058">
    <property type="entry name" value="GIMA/IAN/Toc"/>
</dbReference>
<evidence type="ECO:0000259" key="6">
    <source>
        <dbReference type="PROSITE" id="PS51720"/>
    </source>
</evidence>
<dbReference type="Gene3D" id="3.40.50.300">
    <property type="entry name" value="P-loop containing nucleotide triphosphate hydrolases"/>
    <property type="match status" value="2"/>
</dbReference>
<comment type="similarity">
    <text evidence="1">Belongs to the TRAFAC class TrmE-Era-EngA-EngB-Septin-like GTPase superfamily. AIG1/Toc34/Toc159-like paraseptin GTPase family. IAN subfamily.</text>
</comment>
<feature type="domain" description="AIG1-type G" evidence="6">
    <location>
        <begin position="373"/>
        <end position="603"/>
    </location>
</feature>
<dbReference type="OrthoDB" id="8954335at2759"/>
<dbReference type="GO" id="GO:0016787">
    <property type="term" value="F:hydrolase activity"/>
    <property type="evidence" value="ECO:0007669"/>
    <property type="project" value="UniProtKB-KW"/>
</dbReference>
<evidence type="ECO:0000313" key="7">
    <source>
        <dbReference type="EMBL" id="GER37855.1"/>
    </source>
</evidence>
<dbReference type="Proteomes" id="UP000325081">
    <property type="component" value="Unassembled WGS sequence"/>
</dbReference>
<gene>
    <name evidence="7" type="ORF">STAS_14276</name>
</gene>
<evidence type="ECO:0000256" key="1">
    <source>
        <dbReference type="ARBA" id="ARBA00008535"/>
    </source>
</evidence>
<protein>
    <submittedName>
        <fullName evidence="7">P-loop containing nucleoside triphosphatehydrolases superfamily protein</fullName>
    </submittedName>
</protein>
<dbReference type="InterPro" id="IPR006703">
    <property type="entry name" value="G_AIG1"/>
</dbReference>
<dbReference type="PANTHER" id="PTHR10903:SF184">
    <property type="entry name" value="GTP-BINDING PROTEIN A"/>
    <property type="match status" value="1"/>
</dbReference>
<evidence type="ECO:0000256" key="4">
    <source>
        <dbReference type="SAM" id="Coils"/>
    </source>
</evidence>
<dbReference type="Pfam" id="PF04548">
    <property type="entry name" value="AIG1"/>
    <property type="match status" value="2"/>
</dbReference>
<dbReference type="GO" id="GO:0005525">
    <property type="term" value="F:GTP binding"/>
    <property type="evidence" value="ECO:0007669"/>
    <property type="project" value="UniProtKB-KW"/>
</dbReference>
<comment type="caution">
    <text evidence="7">The sequence shown here is derived from an EMBL/GenBank/DDBJ whole genome shotgun (WGS) entry which is preliminary data.</text>
</comment>
<keyword evidence="8" id="KW-1185">Reference proteome</keyword>
<organism evidence="7 8">
    <name type="scientific">Striga asiatica</name>
    <name type="common">Asiatic witchweed</name>
    <name type="synonym">Buchnera asiatica</name>
    <dbReference type="NCBI Taxonomy" id="4170"/>
    <lineage>
        <taxon>Eukaryota</taxon>
        <taxon>Viridiplantae</taxon>
        <taxon>Streptophyta</taxon>
        <taxon>Embryophyta</taxon>
        <taxon>Tracheophyta</taxon>
        <taxon>Spermatophyta</taxon>
        <taxon>Magnoliopsida</taxon>
        <taxon>eudicotyledons</taxon>
        <taxon>Gunneridae</taxon>
        <taxon>Pentapetalae</taxon>
        <taxon>asterids</taxon>
        <taxon>lamiids</taxon>
        <taxon>Lamiales</taxon>
        <taxon>Orobanchaceae</taxon>
        <taxon>Buchnereae</taxon>
        <taxon>Striga</taxon>
    </lineage>
</organism>
<accession>A0A5A7PYA8</accession>
<dbReference type="AlphaFoldDB" id="A0A5A7PYA8"/>
<reference evidence="8" key="1">
    <citation type="journal article" date="2019" name="Curr. Biol.">
        <title>Genome Sequence of Striga asiatica Provides Insight into the Evolution of Plant Parasitism.</title>
        <authorList>
            <person name="Yoshida S."/>
            <person name="Kim S."/>
            <person name="Wafula E.K."/>
            <person name="Tanskanen J."/>
            <person name="Kim Y.M."/>
            <person name="Honaas L."/>
            <person name="Yang Z."/>
            <person name="Spallek T."/>
            <person name="Conn C.E."/>
            <person name="Ichihashi Y."/>
            <person name="Cheong K."/>
            <person name="Cui S."/>
            <person name="Der J.P."/>
            <person name="Gundlach H."/>
            <person name="Jiao Y."/>
            <person name="Hori C."/>
            <person name="Ishida J.K."/>
            <person name="Kasahara H."/>
            <person name="Kiba T."/>
            <person name="Kim M.S."/>
            <person name="Koo N."/>
            <person name="Laohavisit A."/>
            <person name="Lee Y.H."/>
            <person name="Lumba S."/>
            <person name="McCourt P."/>
            <person name="Mortimer J.C."/>
            <person name="Mutuku J.M."/>
            <person name="Nomura T."/>
            <person name="Sasaki-Sekimoto Y."/>
            <person name="Seto Y."/>
            <person name="Wang Y."/>
            <person name="Wakatake T."/>
            <person name="Sakakibara H."/>
            <person name="Demura T."/>
            <person name="Yamaguchi S."/>
            <person name="Yoneyama K."/>
            <person name="Manabe R.I."/>
            <person name="Nelson D.C."/>
            <person name="Schulman A.H."/>
            <person name="Timko M.P."/>
            <person name="dePamphilis C.W."/>
            <person name="Choi D."/>
            <person name="Shirasu K."/>
        </authorList>
    </citation>
    <scope>NUCLEOTIDE SEQUENCE [LARGE SCALE GENOMIC DNA]</scope>
    <source>
        <strain evidence="8">cv. UVA1</strain>
    </source>
</reference>
<evidence type="ECO:0000256" key="3">
    <source>
        <dbReference type="ARBA" id="ARBA00023134"/>
    </source>
</evidence>
<feature type="coiled-coil region" evidence="4">
    <location>
        <begin position="534"/>
        <end position="622"/>
    </location>
</feature>
<dbReference type="InterPro" id="IPR027417">
    <property type="entry name" value="P-loop_NTPase"/>
</dbReference>
<proteinExistence type="inferred from homology"/>
<name>A0A5A7PYA8_STRAF</name>
<feature type="region of interest" description="Disordered" evidence="5">
    <location>
        <begin position="308"/>
        <end position="327"/>
    </location>
</feature>
<dbReference type="SUPFAM" id="SSF52540">
    <property type="entry name" value="P-loop containing nucleoside triphosphate hydrolases"/>
    <property type="match status" value="2"/>
</dbReference>
<keyword evidence="2" id="KW-0547">Nucleotide-binding</keyword>
<keyword evidence="7" id="KW-0378">Hydrolase</keyword>
<dbReference type="PROSITE" id="PS51720">
    <property type="entry name" value="G_AIG1"/>
    <property type="match status" value="2"/>
</dbReference>